<sequence length="75" mass="8783">KLSPFNVNIFLLFPADILHEIELGVWKAIYMRILRCQGQALIDEFDRHFRNVPSFGRDTIRKFSTNSSEIKRMAA</sequence>
<dbReference type="InParanoid" id="F8PH81"/>
<dbReference type="AlphaFoldDB" id="F8PH81"/>
<organism evidence="2">
    <name type="scientific">Serpula lacrymans var. lacrymans (strain S7.3)</name>
    <name type="common">Dry rot fungus</name>
    <dbReference type="NCBI Taxonomy" id="936435"/>
    <lineage>
        <taxon>Eukaryota</taxon>
        <taxon>Fungi</taxon>
        <taxon>Dikarya</taxon>
        <taxon>Basidiomycota</taxon>
        <taxon>Agaricomycotina</taxon>
        <taxon>Agaricomycetes</taxon>
        <taxon>Agaricomycetidae</taxon>
        <taxon>Boletales</taxon>
        <taxon>Coniophorineae</taxon>
        <taxon>Serpulaceae</taxon>
        <taxon>Serpula</taxon>
    </lineage>
</organism>
<reference evidence="2" key="1">
    <citation type="journal article" date="2011" name="Science">
        <title>The plant cell wall-decomposing machinery underlies the functional diversity of forest fungi.</title>
        <authorList>
            <person name="Eastwood D.C."/>
            <person name="Floudas D."/>
            <person name="Binder M."/>
            <person name="Majcherczyk A."/>
            <person name="Schneider P."/>
            <person name="Aerts A."/>
            <person name="Asiegbu F.O."/>
            <person name="Baker S.E."/>
            <person name="Barry K."/>
            <person name="Bendiksby M."/>
            <person name="Blumentritt M."/>
            <person name="Coutinho P.M."/>
            <person name="Cullen D."/>
            <person name="de Vries R.P."/>
            <person name="Gathman A."/>
            <person name="Goodell B."/>
            <person name="Henrissat B."/>
            <person name="Ihrmark K."/>
            <person name="Kauserud H."/>
            <person name="Kohler A."/>
            <person name="LaButti K."/>
            <person name="Lapidus A."/>
            <person name="Lavin J.L."/>
            <person name="Lee Y.-H."/>
            <person name="Lindquist E."/>
            <person name="Lilly W."/>
            <person name="Lucas S."/>
            <person name="Morin E."/>
            <person name="Murat C."/>
            <person name="Oguiza J.A."/>
            <person name="Park J."/>
            <person name="Pisabarro A.G."/>
            <person name="Riley R."/>
            <person name="Rosling A."/>
            <person name="Salamov A."/>
            <person name="Schmidt O."/>
            <person name="Schmutz J."/>
            <person name="Skrede I."/>
            <person name="Stenlid J."/>
            <person name="Wiebenga A."/>
            <person name="Xie X."/>
            <person name="Kuees U."/>
            <person name="Hibbett D.S."/>
            <person name="Hoffmeister D."/>
            <person name="Hoegberg N."/>
            <person name="Martin F."/>
            <person name="Grigoriev I.V."/>
            <person name="Watkinson S.C."/>
        </authorList>
    </citation>
    <scope>NUCLEOTIDE SEQUENCE [LARGE SCALE GENOMIC DNA]</scope>
    <source>
        <strain evidence="2">strain S7.3</strain>
    </source>
</reference>
<dbReference type="HOGENOM" id="CLU_116861_1_0_1"/>
<dbReference type="EMBL" id="GL945474">
    <property type="protein sequence ID" value="EGO04465.1"/>
    <property type="molecule type" value="Genomic_DNA"/>
</dbReference>
<dbReference type="Proteomes" id="UP000008063">
    <property type="component" value="Unassembled WGS sequence"/>
</dbReference>
<name>F8PH81_SERL3</name>
<protein>
    <submittedName>
        <fullName evidence="1">Uncharacterized protein</fullName>
    </submittedName>
</protein>
<accession>F8PH81</accession>
<keyword evidence="2" id="KW-1185">Reference proteome</keyword>
<dbReference type="OrthoDB" id="3269417at2759"/>
<feature type="non-terminal residue" evidence="1">
    <location>
        <position position="1"/>
    </location>
</feature>
<proteinExistence type="predicted"/>
<evidence type="ECO:0000313" key="2">
    <source>
        <dbReference type="Proteomes" id="UP000008063"/>
    </source>
</evidence>
<dbReference type="STRING" id="936435.F8PH81"/>
<gene>
    <name evidence="1" type="ORF">SERLA73DRAFT_44832</name>
</gene>
<evidence type="ECO:0000313" key="1">
    <source>
        <dbReference type="EMBL" id="EGO04465.1"/>
    </source>
</evidence>